<feature type="compositionally biased region" description="Basic and acidic residues" evidence="1">
    <location>
        <begin position="89"/>
        <end position="116"/>
    </location>
</feature>
<protein>
    <submittedName>
        <fullName evidence="2">Uncharacterized protein</fullName>
    </submittedName>
</protein>
<organism evidence="2">
    <name type="scientific">Chrysotila carterae</name>
    <name type="common">Marine alga</name>
    <name type="synonym">Syracosphaera carterae</name>
    <dbReference type="NCBI Taxonomy" id="13221"/>
    <lineage>
        <taxon>Eukaryota</taxon>
        <taxon>Haptista</taxon>
        <taxon>Haptophyta</taxon>
        <taxon>Prymnesiophyceae</taxon>
        <taxon>Isochrysidales</taxon>
        <taxon>Isochrysidaceae</taxon>
        <taxon>Chrysotila</taxon>
    </lineage>
</organism>
<dbReference type="AlphaFoldDB" id="A0A7S4BMW5"/>
<feature type="compositionally biased region" description="Low complexity" evidence="1">
    <location>
        <begin position="39"/>
        <end position="51"/>
    </location>
</feature>
<reference evidence="2" key="1">
    <citation type="submission" date="2021-01" db="EMBL/GenBank/DDBJ databases">
        <authorList>
            <person name="Corre E."/>
            <person name="Pelletier E."/>
            <person name="Niang G."/>
            <person name="Scheremetjew M."/>
            <person name="Finn R."/>
            <person name="Kale V."/>
            <person name="Holt S."/>
            <person name="Cochrane G."/>
            <person name="Meng A."/>
            <person name="Brown T."/>
            <person name="Cohen L."/>
        </authorList>
    </citation>
    <scope>NUCLEOTIDE SEQUENCE</scope>
    <source>
        <strain evidence="2">CCMP645</strain>
    </source>
</reference>
<gene>
    <name evidence="2" type="ORF">PCAR00345_LOCUS23644</name>
</gene>
<proteinExistence type="predicted"/>
<accession>A0A7S4BMW5</accession>
<feature type="region of interest" description="Disordered" evidence="1">
    <location>
        <begin position="1"/>
        <end position="56"/>
    </location>
</feature>
<dbReference type="EMBL" id="HBIZ01037087">
    <property type="protein sequence ID" value="CAE0771032.1"/>
    <property type="molecule type" value="Transcribed_RNA"/>
</dbReference>
<sequence length="116" mass="12078">MTSSRQFATKSARGTSVKSCTRAATGASPAADRRSTPLGAGAAAASSASASPTRSPCVTDVRIATTRIPAPCAERMPVIVSSNARHACKKEPRSTKKRDGARGAGRQDRCQRQYGK</sequence>
<evidence type="ECO:0000256" key="1">
    <source>
        <dbReference type="SAM" id="MobiDB-lite"/>
    </source>
</evidence>
<name>A0A7S4BMW5_CHRCT</name>
<feature type="compositionally biased region" description="Polar residues" evidence="1">
    <location>
        <begin position="1"/>
        <end position="19"/>
    </location>
</feature>
<feature type="region of interest" description="Disordered" evidence="1">
    <location>
        <begin position="80"/>
        <end position="116"/>
    </location>
</feature>
<evidence type="ECO:0000313" key="2">
    <source>
        <dbReference type="EMBL" id="CAE0771032.1"/>
    </source>
</evidence>